<dbReference type="HAMAP" id="MF_00218">
    <property type="entry name" value="URO_D"/>
    <property type="match status" value="1"/>
</dbReference>
<evidence type="ECO:0000256" key="9">
    <source>
        <dbReference type="ARBA" id="ARBA00022793"/>
    </source>
</evidence>
<evidence type="ECO:0000256" key="8">
    <source>
        <dbReference type="ARBA" id="ARBA00022490"/>
    </source>
</evidence>
<evidence type="ECO:0000256" key="6">
    <source>
        <dbReference type="ARBA" id="ARBA00012288"/>
    </source>
</evidence>
<dbReference type="GO" id="GO:0005829">
    <property type="term" value="C:cytosol"/>
    <property type="evidence" value="ECO:0007669"/>
    <property type="project" value="TreeGrafter"/>
</dbReference>
<keyword evidence="11" id="KW-0627">Porphyrin biosynthesis</keyword>
<dbReference type="EMBL" id="CDSF01000084">
    <property type="protein sequence ID" value="CEO98329.1"/>
    <property type="molecule type" value="Genomic_DNA"/>
</dbReference>
<dbReference type="InterPro" id="IPR038071">
    <property type="entry name" value="UROD/MetE-like_sf"/>
</dbReference>
<evidence type="ECO:0000256" key="2">
    <source>
        <dbReference type="ARBA" id="ARBA00004496"/>
    </source>
</evidence>
<dbReference type="InterPro" id="IPR006361">
    <property type="entry name" value="Uroporphyrinogen_deCO2ase_HemE"/>
</dbReference>
<dbReference type="Proteomes" id="UP000039324">
    <property type="component" value="Unassembled WGS sequence"/>
</dbReference>
<gene>
    <name evidence="13" type="ORF">PBRA_006443</name>
    <name evidence="14" type="ORF">PLBR_LOCUS1629</name>
</gene>
<name>A0A0G4IT56_PLABS</name>
<keyword evidence="10" id="KW-0456">Lyase</keyword>
<dbReference type="GO" id="GO:0006782">
    <property type="term" value="P:protoporphyrinogen IX biosynthetic process"/>
    <property type="evidence" value="ECO:0007669"/>
    <property type="project" value="UniProtKB-UniPathway"/>
</dbReference>
<dbReference type="PROSITE" id="PS00907">
    <property type="entry name" value="UROD_2"/>
    <property type="match status" value="1"/>
</dbReference>
<evidence type="ECO:0000256" key="5">
    <source>
        <dbReference type="ARBA" id="ARBA00011738"/>
    </source>
</evidence>
<evidence type="ECO:0000256" key="3">
    <source>
        <dbReference type="ARBA" id="ARBA00004804"/>
    </source>
</evidence>
<dbReference type="PANTHER" id="PTHR21091">
    <property type="entry name" value="METHYLTETRAHYDROFOLATE:HOMOCYSTEINE METHYLTRANSFERASE RELATED"/>
    <property type="match status" value="1"/>
</dbReference>
<dbReference type="EC" id="4.1.1.37" evidence="6"/>
<dbReference type="CDD" id="cd00717">
    <property type="entry name" value="URO-D"/>
    <property type="match status" value="1"/>
</dbReference>
<comment type="pathway">
    <text evidence="3">Porphyrin-containing compound metabolism; protoporphyrin-IX biosynthesis; coproporphyrinogen-III from 5-aminolevulinate: step 4/4.</text>
</comment>
<dbReference type="SUPFAM" id="SSF51726">
    <property type="entry name" value="UROD/MetE-like"/>
    <property type="match status" value="1"/>
</dbReference>
<dbReference type="PANTHER" id="PTHR21091:SF169">
    <property type="entry name" value="UROPORPHYRINOGEN DECARBOXYLASE"/>
    <property type="match status" value="1"/>
</dbReference>
<keyword evidence="8" id="KW-0963">Cytoplasm</keyword>
<dbReference type="OMA" id="LWLMRQA"/>
<comment type="subunit">
    <text evidence="5">Homodimer.</text>
</comment>
<organism evidence="13 15">
    <name type="scientific">Plasmodiophora brassicae</name>
    <name type="common">Clubroot disease agent</name>
    <dbReference type="NCBI Taxonomy" id="37360"/>
    <lineage>
        <taxon>Eukaryota</taxon>
        <taxon>Sar</taxon>
        <taxon>Rhizaria</taxon>
        <taxon>Endomyxa</taxon>
        <taxon>Phytomyxea</taxon>
        <taxon>Plasmodiophorida</taxon>
        <taxon>Plasmodiophoridae</taxon>
        <taxon>Plasmodiophora</taxon>
    </lineage>
</organism>
<reference evidence="14 16" key="2">
    <citation type="submission" date="2018-03" db="EMBL/GenBank/DDBJ databases">
        <authorList>
            <person name="Fogelqvist J."/>
        </authorList>
    </citation>
    <scope>NUCLEOTIDE SEQUENCE [LARGE SCALE GENOMIC DNA]</scope>
</reference>
<evidence type="ECO:0000256" key="1">
    <source>
        <dbReference type="ARBA" id="ARBA00002448"/>
    </source>
</evidence>
<accession>A0A0G4IT56</accession>
<dbReference type="Proteomes" id="UP000290189">
    <property type="component" value="Unassembled WGS sequence"/>
</dbReference>
<dbReference type="FunFam" id="3.20.20.210:FF:000001">
    <property type="entry name" value="Uroporphyrinogen decarboxylase"/>
    <property type="match status" value="1"/>
</dbReference>
<dbReference type="EMBL" id="OVEO01000002">
    <property type="protein sequence ID" value="SPQ94414.1"/>
    <property type="molecule type" value="Genomic_DNA"/>
</dbReference>
<dbReference type="GO" id="GO:0004853">
    <property type="term" value="F:uroporphyrinogen decarboxylase activity"/>
    <property type="evidence" value="ECO:0007669"/>
    <property type="project" value="UniProtKB-EC"/>
</dbReference>
<evidence type="ECO:0000256" key="4">
    <source>
        <dbReference type="ARBA" id="ARBA00009935"/>
    </source>
</evidence>
<evidence type="ECO:0000256" key="7">
    <source>
        <dbReference type="ARBA" id="ARBA00014308"/>
    </source>
</evidence>
<comment type="function">
    <text evidence="1">Catalyzes the decarboxylation of four acetate groups of uroporphyrinogen-III to yield coproporphyrinogen-III.</text>
</comment>
<keyword evidence="15" id="KW-1185">Reference proteome</keyword>
<geneLocation type="mitochondrion" evidence="14"/>
<dbReference type="InterPro" id="IPR000257">
    <property type="entry name" value="Uroporphyrinogen_deCOase"/>
</dbReference>
<evidence type="ECO:0000313" key="15">
    <source>
        <dbReference type="Proteomes" id="UP000039324"/>
    </source>
</evidence>
<comment type="similarity">
    <text evidence="4">Belongs to the uroporphyrinogen decarboxylase family.</text>
</comment>
<evidence type="ECO:0000313" key="14">
    <source>
        <dbReference type="EMBL" id="SPQ94414.1"/>
    </source>
</evidence>
<dbReference type="AlphaFoldDB" id="A0A0G4IT56"/>
<evidence type="ECO:0000256" key="10">
    <source>
        <dbReference type="ARBA" id="ARBA00023239"/>
    </source>
</evidence>
<dbReference type="Gene3D" id="3.20.20.210">
    <property type="match status" value="1"/>
</dbReference>
<proteinExistence type="inferred from homology"/>
<comment type="subcellular location">
    <subcellularLocation>
        <location evidence="2">Cytoplasm</location>
    </subcellularLocation>
</comment>
<reference evidence="13 15" key="1">
    <citation type="submission" date="2015-02" db="EMBL/GenBank/DDBJ databases">
        <authorList>
            <person name="Chooi Y.-H."/>
        </authorList>
    </citation>
    <scope>NUCLEOTIDE SEQUENCE [LARGE SCALE GENOMIC DNA]</scope>
    <source>
        <strain evidence="13">E3</strain>
    </source>
</reference>
<keyword evidence="9" id="KW-0210">Decarboxylase</keyword>
<keyword evidence="14" id="KW-0496">Mitochondrion</keyword>
<feature type="domain" description="Uroporphyrinogen decarboxylase (URO-D)" evidence="12">
    <location>
        <begin position="145"/>
        <end position="161"/>
    </location>
</feature>
<evidence type="ECO:0000313" key="16">
    <source>
        <dbReference type="Proteomes" id="UP000290189"/>
    </source>
</evidence>
<dbReference type="Pfam" id="PF01208">
    <property type="entry name" value="URO-D"/>
    <property type="match status" value="1"/>
</dbReference>
<protein>
    <recommendedName>
        <fullName evidence="7">Uroporphyrinogen decarboxylase</fullName>
        <ecNumber evidence="6">4.1.1.37</ecNumber>
    </recommendedName>
</protein>
<evidence type="ECO:0000259" key="12">
    <source>
        <dbReference type="PROSITE" id="PS00907"/>
    </source>
</evidence>
<dbReference type="STRING" id="37360.A0A0G4IT56"/>
<sequence length="357" mass="39395">MASFAALRNDLVVRAARGEPVERTPVWCHRQAGRYLPEFRDLRAKHAFFEICRTPSLACEATLQPLRRIAFDAAIIFSDILVIPQALGLQVDMRPDVGPVFPDPIVAPDDLDRLPRDVDIDAELAYVYEAITLTRTKLDGRVPLFGFCGAPWTLMAYCIEGRGSKTLSKAKRWLFRYPDASRRFLQRITDACVTFLVGQVRAGAQMLEVFDTWAGQLAPREFAEFALPYLKQIAEGVKRQLEEGALGVVPMTVFAKDAHYALEDLSMSGFDVISLDWTADGAAAVRAVGGRVALQGNLDPCVLYGDDGAIRRRATEMVQSFAGAKGYIANLGHGCYPDFQPDSVRAFVDAVHDAPLP</sequence>
<evidence type="ECO:0000313" key="13">
    <source>
        <dbReference type="EMBL" id="CEO98329.1"/>
    </source>
</evidence>
<dbReference type="NCBIfam" id="TIGR01464">
    <property type="entry name" value="hemE"/>
    <property type="match status" value="1"/>
</dbReference>
<evidence type="ECO:0000256" key="11">
    <source>
        <dbReference type="ARBA" id="ARBA00023244"/>
    </source>
</evidence>
<dbReference type="OrthoDB" id="339900at2759"/>
<dbReference type="UniPathway" id="UPA00251">
    <property type="reaction ID" value="UER00321"/>
</dbReference>